<dbReference type="Pfam" id="PF08534">
    <property type="entry name" value="Redoxin"/>
    <property type="match status" value="2"/>
</dbReference>
<dbReference type="GO" id="GO:0005777">
    <property type="term" value="C:peroxisome"/>
    <property type="evidence" value="ECO:0007669"/>
    <property type="project" value="TreeGrafter"/>
</dbReference>
<keyword evidence="4 6" id="KW-0049">Antioxidant</keyword>
<evidence type="ECO:0000256" key="3">
    <source>
        <dbReference type="ARBA" id="ARBA00022559"/>
    </source>
</evidence>
<dbReference type="AlphaFoldDB" id="A0A7R9DDV1"/>
<dbReference type="PANTHER" id="PTHR10430:SF16">
    <property type="entry name" value="PEROXIREDOXIN-5, MITOCHONDRIAL"/>
    <property type="match status" value="1"/>
</dbReference>
<comment type="catalytic activity">
    <reaction evidence="6">
        <text>a hydroperoxide + [thioredoxin]-dithiol = an alcohol + [thioredoxin]-disulfide + H2O</text>
        <dbReference type="Rhea" id="RHEA:62620"/>
        <dbReference type="Rhea" id="RHEA-COMP:10698"/>
        <dbReference type="Rhea" id="RHEA-COMP:10700"/>
        <dbReference type="ChEBI" id="CHEBI:15377"/>
        <dbReference type="ChEBI" id="CHEBI:29950"/>
        <dbReference type="ChEBI" id="CHEBI:30879"/>
        <dbReference type="ChEBI" id="CHEBI:35924"/>
        <dbReference type="ChEBI" id="CHEBI:50058"/>
        <dbReference type="EC" id="1.11.1.24"/>
    </reaction>
</comment>
<protein>
    <recommendedName>
        <fullName evidence="6">Peroxiredoxin-5</fullName>
        <ecNumber evidence="6">1.11.1.24</ecNumber>
    </recommendedName>
</protein>
<dbReference type="CDD" id="cd03013">
    <property type="entry name" value="PRX5_like"/>
    <property type="match status" value="1"/>
</dbReference>
<dbReference type="PANTHER" id="PTHR10430">
    <property type="entry name" value="PEROXIREDOXIN"/>
    <property type="match status" value="1"/>
</dbReference>
<dbReference type="Gene3D" id="3.40.30.10">
    <property type="entry name" value="Glutaredoxin"/>
    <property type="match status" value="2"/>
</dbReference>
<keyword evidence="6" id="KW-0676">Redox-active center</keyword>
<dbReference type="GO" id="GO:0034599">
    <property type="term" value="P:cellular response to oxidative stress"/>
    <property type="evidence" value="ECO:0007669"/>
    <property type="project" value="InterPro"/>
</dbReference>
<evidence type="ECO:0000256" key="6">
    <source>
        <dbReference type="RuleBase" id="RU366011"/>
    </source>
</evidence>
<evidence type="ECO:0000259" key="7">
    <source>
        <dbReference type="Pfam" id="PF08534"/>
    </source>
</evidence>
<sequence>MICSQAGDRVPSVDLYEDNPTNKVNVADLFKGKKGILFAVPGAFTPGCSKKQRQLLDIFADHLITVVVHGRLLQGLWFTLSLVMTQHRQTHSLAVELSLPTLFCDLRSVSIDTPNSPFDSGPITSSLCSRDTPNSPFDSLVLSQVVRDTPNSPFDSVRDTPNCPFDSLVLSQVVRDTPNCPFDSLVLSLVSVFQTHLPGYVTKAEELKGKGIQEIVCVSVNDPFVMSAWGKEHGANGKVRMLADPSAAFAKALDLQVDLPPLGGVRSKRYSMVVEDCVIKTLNVEPDGTGLSCSLADKIPV</sequence>
<keyword evidence="5 6" id="KW-0560">Oxidoreductase</keyword>
<feature type="domain" description="Redoxin" evidence="7">
    <location>
        <begin position="5"/>
        <end position="53"/>
    </location>
</feature>
<dbReference type="InterPro" id="IPR037944">
    <property type="entry name" value="PRX5-like"/>
</dbReference>
<evidence type="ECO:0000256" key="1">
    <source>
        <dbReference type="ARBA" id="ARBA00003330"/>
    </source>
</evidence>
<name>A0A7R9DDV1_TIMPO</name>
<dbReference type="GO" id="GO:0045454">
    <property type="term" value="P:cell redox homeostasis"/>
    <property type="evidence" value="ECO:0007669"/>
    <property type="project" value="TreeGrafter"/>
</dbReference>
<organism evidence="8">
    <name type="scientific">Timema poppense</name>
    <name type="common">Walking stick</name>
    <dbReference type="NCBI Taxonomy" id="170557"/>
    <lineage>
        <taxon>Eukaryota</taxon>
        <taxon>Metazoa</taxon>
        <taxon>Ecdysozoa</taxon>
        <taxon>Arthropoda</taxon>
        <taxon>Hexapoda</taxon>
        <taxon>Insecta</taxon>
        <taxon>Pterygota</taxon>
        <taxon>Neoptera</taxon>
        <taxon>Polyneoptera</taxon>
        <taxon>Phasmatodea</taxon>
        <taxon>Timematodea</taxon>
        <taxon>Timematoidea</taxon>
        <taxon>Timematidae</taxon>
        <taxon>Timema</taxon>
    </lineage>
</organism>
<dbReference type="EMBL" id="OD006384">
    <property type="protein sequence ID" value="CAD7412883.1"/>
    <property type="molecule type" value="Genomic_DNA"/>
</dbReference>
<dbReference type="GO" id="GO:0008379">
    <property type="term" value="F:thioredoxin peroxidase activity"/>
    <property type="evidence" value="ECO:0007669"/>
    <property type="project" value="InterPro"/>
</dbReference>
<gene>
    <name evidence="8" type="ORF">TPSB3V08_LOCUS8686</name>
</gene>
<evidence type="ECO:0000313" key="8">
    <source>
        <dbReference type="EMBL" id="CAD7412883.1"/>
    </source>
</evidence>
<comment type="similarity">
    <text evidence="2 6">Belongs to the peroxiredoxin family. Prx5 subfamily.</text>
</comment>
<dbReference type="EC" id="1.11.1.24" evidence="6"/>
<evidence type="ECO:0000256" key="2">
    <source>
        <dbReference type="ARBA" id="ARBA00010505"/>
    </source>
</evidence>
<dbReference type="FunFam" id="3.40.30.10:FF:000553">
    <property type="entry name" value="Peroxiredoxin-2C"/>
    <property type="match status" value="1"/>
</dbReference>
<feature type="domain" description="Redoxin" evidence="7">
    <location>
        <begin position="196"/>
        <end position="289"/>
    </location>
</feature>
<proteinExistence type="inferred from homology"/>
<dbReference type="InterPro" id="IPR013740">
    <property type="entry name" value="Redoxin"/>
</dbReference>
<accession>A0A7R9DDV1</accession>
<keyword evidence="3 6" id="KW-0575">Peroxidase</keyword>
<reference evidence="8" key="1">
    <citation type="submission" date="2020-11" db="EMBL/GenBank/DDBJ databases">
        <authorList>
            <person name="Tran Van P."/>
        </authorList>
    </citation>
    <scope>NUCLEOTIDE SEQUENCE</scope>
</reference>
<dbReference type="InterPro" id="IPR036249">
    <property type="entry name" value="Thioredoxin-like_sf"/>
</dbReference>
<dbReference type="SUPFAM" id="SSF52833">
    <property type="entry name" value="Thioredoxin-like"/>
    <property type="match status" value="2"/>
</dbReference>
<evidence type="ECO:0000256" key="5">
    <source>
        <dbReference type="ARBA" id="ARBA00023002"/>
    </source>
</evidence>
<dbReference type="GO" id="GO:0042744">
    <property type="term" value="P:hydrogen peroxide catabolic process"/>
    <property type="evidence" value="ECO:0007669"/>
    <property type="project" value="TreeGrafter"/>
</dbReference>
<dbReference type="GO" id="GO:0005739">
    <property type="term" value="C:mitochondrion"/>
    <property type="evidence" value="ECO:0007669"/>
    <property type="project" value="TreeGrafter"/>
</dbReference>
<comment type="function">
    <text evidence="1">Thiol-specific peroxidase that catalyzes the reduction of hydrogen peroxide and organic hydroperoxides to water and alcohols, respectively. Plays a role in cell protection against oxidative stress by detoxifying peroxides and as sensor of hydrogen peroxide-mediated signaling events.</text>
</comment>
<evidence type="ECO:0000256" key="4">
    <source>
        <dbReference type="ARBA" id="ARBA00022862"/>
    </source>
</evidence>